<organism evidence="1 2">
    <name type="scientific">Vibrio ulleungensis</name>
    <dbReference type="NCBI Taxonomy" id="2807619"/>
    <lineage>
        <taxon>Bacteria</taxon>
        <taxon>Pseudomonadati</taxon>
        <taxon>Pseudomonadota</taxon>
        <taxon>Gammaproteobacteria</taxon>
        <taxon>Vibrionales</taxon>
        <taxon>Vibrionaceae</taxon>
        <taxon>Vibrio</taxon>
    </lineage>
</organism>
<comment type="caution">
    <text evidence="1">The sequence shown here is derived from an EMBL/GenBank/DDBJ whole genome shotgun (WGS) entry which is preliminary data.</text>
</comment>
<evidence type="ECO:0000313" key="2">
    <source>
        <dbReference type="Proteomes" id="UP000809621"/>
    </source>
</evidence>
<accession>A0ABS2HBR8</accession>
<dbReference type="Gene3D" id="2.40.160.50">
    <property type="entry name" value="membrane protein fhac: a member of the omp85/tpsb transporter family"/>
    <property type="match status" value="1"/>
</dbReference>
<keyword evidence="2" id="KW-1185">Reference proteome</keyword>
<sequence>MSNAGALDQFIDPADGKLDASQYILDNATGFLPVPVVVTDPAVGIGGGAALLFFHESDDRKQKRKAGEEVADIPASVSGLVGIATNNGTKIYGGFHSGNWKNDNIRYLGGLFGAEINMNFYADNNPIKFESKAMHLFQDIDFRLGNSNFFAGASYTFTDSDTAFDISSIISGLGPTPAVEVRDGALALKLTYDSRNNQFSPTTGTKAGVKASAHSKAFGSQSEYKLWHAFAQHHLRLASKWGLGLRADAKSLDGDKYSPFYAAPSIDMRGIAMMRYQGDNTGVLEAELSYDIDDRWTVLGFAGAGTAFNHDQQLSNAKVYNMQGAGFRYLVARQLGLTTGIDIAVGPEETTTYIQFGGAW</sequence>
<dbReference type="SUPFAM" id="SSF56935">
    <property type="entry name" value="Porins"/>
    <property type="match status" value="1"/>
</dbReference>
<name>A0ABS2HBR8_9VIBR</name>
<evidence type="ECO:0000313" key="1">
    <source>
        <dbReference type="EMBL" id="MBM7035045.1"/>
    </source>
</evidence>
<reference evidence="1 2" key="1">
    <citation type="submission" date="2021-02" db="EMBL/GenBank/DDBJ databases">
        <authorList>
            <person name="Park J.-S."/>
        </authorList>
    </citation>
    <scope>NUCLEOTIDE SEQUENCE [LARGE SCALE GENOMIC DNA]</scope>
    <source>
        <strain evidence="1 2">188UL20-2</strain>
    </source>
</reference>
<dbReference type="EMBL" id="JAFEUM010000001">
    <property type="protein sequence ID" value="MBM7035045.1"/>
    <property type="molecule type" value="Genomic_DNA"/>
</dbReference>
<gene>
    <name evidence="1" type="ORF">JQC93_01395</name>
</gene>
<proteinExistence type="predicted"/>
<dbReference type="Proteomes" id="UP000809621">
    <property type="component" value="Unassembled WGS sequence"/>
</dbReference>
<protein>
    <submittedName>
        <fullName evidence="1">Glyceraldehyde-3-phosphate dehydrogenase</fullName>
    </submittedName>
</protein>